<sequence length="377" mass="42737">MNFKYVNPKAVDHVVGKYAPVGSFFLARIIEEALENTNLGFVHTEAGQGRFKSDDPVVSGALVGVADKLLAHNLSTANRKLWEFYSGLDFDLVHESNPTLARNGKSINTSVKAYFRQTQFSRPLAERRVVFHLDYSDPIGTRWAISFPVQVVMKGYPSIESGYVGYCHGITLTDQEGKLSSTQHNYVGITKRNWLERMSEHFAEIRRGSNKTFHAAWRQYVGRKDVQLTFELVVTNHTFEEIMSWEEWAVDREMAKGTSLNMIPGGFKGMKFLHEHRLTHSPVVTLEERDAAIVNFQALNPRAGIPNLLISQLWKDPEYAEQVICGAEGRLTADQVRKIRELNCLGIPIEKMVELVGARNQLQVERVLSGQTYSRIH</sequence>
<proteinExistence type="predicted"/>
<name>A0A935UGB3_9PROT</name>
<comment type="caution">
    <text evidence="1">The sequence shown here is derived from an EMBL/GenBank/DDBJ whole genome shotgun (WGS) entry which is preliminary data.</text>
</comment>
<evidence type="ECO:0000313" key="1">
    <source>
        <dbReference type="EMBL" id="MBK7675891.1"/>
    </source>
</evidence>
<dbReference type="EMBL" id="JADJMH010000014">
    <property type="protein sequence ID" value="MBK7675891.1"/>
    <property type="molecule type" value="Genomic_DNA"/>
</dbReference>
<gene>
    <name evidence="1" type="ORF">IPJ27_14700</name>
</gene>
<dbReference type="Proteomes" id="UP000697998">
    <property type="component" value="Unassembled WGS sequence"/>
</dbReference>
<organism evidence="1 2">
    <name type="scientific">Candidatus Accumulibacter proximus</name>
    <dbReference type="NCBI Taxonomy" id="2954385"/>
    <lineage>
        <taxon>Bacteria</taxon>
        <taxon>Pseudomonadati</taxon>
        <taxon>Pseudomonadota</taxon>
        <taxon>Betaproteobacteria</taxon>
        <taxon>Candidatus Accumulibacter</taxon>
    </lineage>
</organism>
<accession>A0A935UGB3</accession>
<dbReference type="AlphaFoldDB" id="A0A935UGB3"/>
<reference evidence="1 2" key="1">
    <citation type="submission" date="2020-10" db="EMBL/GenBank/DDBJ databases">
        <title>Connecting structure to function with the recovery of over 1000 high-quality activated sludge metagenome-assembled genomes encoding full-length rRNA genes using long-read sequencing.</title>
        <authorList>
            <person name="Singleton C.M."/>
            <person name="Petriglieri F."/>
            <person name="Kristensen J.M."/>
            <person name="Kirkegaard R.H."/>
            <person name="Michaelsen T.Y."/>
            <person name="Andersen M.H."/>
            <person name="Karst S.M."/>
            <person name="Dueholm M.S."/>
            <person name="Nielsen P.H."/>
            <person name="Albertsen M."/>
        </authorList>
    </citation>
    <scope>NUCLEOTIDE SEQUENCE [LARGE SCALE GENOMIC DNA]</scope>
    <source>
        <strain evidence="1">EsbW_18-Q3-R4-48_BATAC.285</strain>
    </source>
</reference>
<evidence type="ECO:0000313" key="2">
    <source>
        <dbReference type="Proteomes" id="UP000697998"/>
    </source>
</evidence>
<protein>
    <submittedName>
        <fullName evidence="1">Uncharacterized protein</fullName>
    </submittedName>
</protein>